<feature type="region of interest" description="Disordered" evidence="4">
    <location>
        <begin position="335"/>
        <end position="361"/>
    </location>
</feature>
<organism evidence="5 6">
    <name type="scientific">Taxus chinensis</name>
    <name type="common">Chinese yew</name>
    <name type="synonym">Taxus wallichiana var. chinensis</name>
    <dbReference type="NCBI Taxonomy" id="29808"/>
    <lineage>
        <taxon>Eukaryota</taxon>
        <taxon>Viridiplantae</taxon>
        <taxon>Streptophyta</taxon>
        <taxon>Embryophyta</taxon>
        <taxon>Tracheophyta</taxon>
        <taxon>Spermatophyta</taxon>
        <taxon>Pinopsida</taxon>
        <taxon>Pinidae</taxon>
        <taxon>Conifers II</taxon>
        <taxon>Cupressales</taxon>
        <taxon>Taxaceae</taxon>
        <taxon>Taxus</taxon>
    </lineage>
</organism>
<feature type="compositionally biased region" description="Basic residues" evidence="4">
    <location>
        <begin position="346"/>
        <end position="355"/>
    </location>
</feature>
<protein>
    <submittedName>
        <fullName evidence="5">Uncharacterized protein</fullName>
    </submittedName>
</protein>
<dbReference type="GO" id="GO:0051455">
    <property type="term" value="P:spindle attachment to meiosis I kinetochore"/>
    <property type="evidence" value="ECO:0007669"/>
    <property type="project" value="TreeGrafter"/>
</dbReference>
<feature type="non-terminal residue" evidence="5">
    <location>
        <position position="430"/>
    </location>
</feature>
<dbReference type="GO" id="GO:0005634">
    <property type="term" value="C:nucleus"/>
    <property type="evidence" value="ECO:0007669"/>
    <property type="project" value="UniProtKB-SubCell"/>
</dbReference>
<dbReference type="AlphaFoldDB" id="A0AA38FAY6"/>
<dbReference type="PANTHER" id="PTHR16684">
    <property type="entry name" value="CENTROMERE PROTEIN C"/>
    <property type="match status" value="1"/>
</dbReference>
<sequence length="430" mass="48776">VKENDVAPSMEKDIHSLTTEERLSMTICFPEPPARGKNTSHRTFEIDLSSVGSTMDHVVHKYSNGIQAANYHQRELLQNTGTQTLSQLHSNEECIDRRVLEQGSDRKMIQSASHSKFSSVYENLSPLESQRLEEDELIPNFGSYLSHVVEKTIEDMTLESQIEVGLPEMNKGMLLPESMSEGCNQQKTSKSHNFPLSPVSQANISPALKLLRKLRNESHIIAYDAYNPSNESIQQATLQSCSPSVTLSQEAIESRRDTKVVEDISQRGFSISNTSRSTTHSEIKCKESSIFKRELRSGKVVSTEILPMDAFRGHESSIFKRELRSGKVVSTEIQPMDAFRGQSSANKKKSKRRKTVNSSTSNRRILEKNEFAICIDSKARIKKLLNCEDWQCLQDAGTSWKNGVRRSSRIRSRPLEFWRGERFLYGRVLN</sequence>
<reference evidence="5 6" key="1">
    <citation type="journal article" date="2021" name="Nat. Plants">
        <title>The Taxus genome provides insights into paclitaxel biosynthesis.</title>
        <authorList>
            <person name="Xiong X."/>
            <person name="Gou J."/>
            <person name="Liao Q."/>
            <person name="Li Y."/>
            <person name="Zhou Q."/>
            <person name="Bi G."/>
            <person name="Li C."/>
            <person name="Du R."/>
            <person name="Wang X."/>
            <person name="Sun T."/>
            <person name="Guo L."/>
            <person name="Liang H."/>
            <person name="Lu P."/>
            <person name="Wu Y."/>
            <person name="Zhang Z."/>
            <person name="Ro D.K."/>
            <person name="Shang Y."/>
            <person name="Huang S."/>
            <person name="Yan J."/>
        </authorList>
    </citation>
    <scope>NUCLEOTIDE SEQUENCE [LARGE SCALE GENOMIC DNA]</scope>
    <source>
        <strain evidence="5">Ta-2019</strain>
    </source>
</reference>
<evidence type="ECO:0000256" key="1">
    <source>
        <dbReference type="ARBA" id="ARBA00004123"/>
    </source>
</evidence>
<evidence type="ECO:0000313" key="5">
    <source>
        <dbReference type="EMBL" id="KAH9298989.1"/>
    </source>
</evidence>
<evidence type="ECO:0000256" key="3">
    <source>
        <dbReference type="ARBA" id="ARBA00023242"/>
    </source>
</evidence>
<dbReference type="Proteomes" id="UP000824469">
    <property type="component" value="Unassembled WGS sequence"/>
</dbReference>
<dbReference type="GO" id="GO:0051382">
    <property type="term" value="P:kinetochore assembly"/>
    <property type="evidence" value="ECO:0007669"/>
    <property type="project" value="InterPro"/>
</dbReference>
<name>A0AA38FAY6_TAXCH</name>
<keyword evidence="6" id="KW-1185">Reference proteome</keyword>
<dbReference type="GO" id="GO:0000776">
    <property type="term" value="C:kinetochore"/>
    <property type="evidence" value="ECO:0007669"/>
    <property type="project" value="InterPro"/>
</dbReference>
<comment type="similarity">
    <text evidence="2">Belongs to the CENP-C/MIF2 family.</text>
</comment>
<dbReference type="InterPro" id="IPR028386">
    <property type="entry name" value="CENP-C/Mif2/cnp3"/>
</dbReference>
<accession>A0AA38FAY6</accession>
<dbReference type="EMBL" id="JAHRHJ020000010">
    <property type="protein sequence ID" value="KAH9298989.1"/>
    <property type="molecule type" value="Genomic_DNA"/>
</dbReference>
<dbReference type="PANTHER" id="PTHR16684:SF11">
    <property type="entry name" value="CENTROMERE PROTEIN C"/>
    <property type="match status" value="1"/>
</dbReference>
<comment type="subcellular location">
    <subcellularLocation>
        <location evidence="1">Nucleus</location>
    </subcellularLocation>
</comment>
<dbReference type="GO" id="GO:0019237">
    <property type="term" value="F:centromeric DNA binding"/>
    <property type="evidence" value="ECO:0007669"/>
    <property type="project" value="InterPro"/>
</dbReference>
<feature type="non-terminal residue" evidence="5">
    <location>
        <position position="1"/>
    </location>
</feature>
<proteinExistence type="inferred from homology"/>
<evidence type="ECO:0000313" key="6">
    <source>
        <dbReference type="Proteomes" id="UP000824469"/>
    </source>
</evidence>
<gene>
    <name evidence="5" type="ORF">KI387_030671</name>
</gene>
<dbReference type="GO" id="GO:0051315">
    <property type="term" value="P:attachment of mitotic spindle microtubules to kinetochore"/>
    <property type="evidence" value="ECO:0007669"/>
    <property type="project" value="TreeGrafter"/>
</dbReference>
<evidence type="ECO:0000256" key="4">
    <source>
        <dbReference type="SAM" id="MobiDB-lite"/>
    </source>
</evidence>
<evidence type="ECO:0000256" key="2">
    <source>
        <dbReference type="ARBA" id="ARBA00010291"/>
    </source>
</evidence>
<dbReference type="OMA" id="ESHIIAY"/>
<comment type="caution">
    <text evidence="5">The sequence shown here is derived from an EMBL/GenBank/DDBJ whole genome shotgun (WGS) entry which is preliminary data.</text>
</comment>
<keyword evidence="3" id="KW-0539">Nucleus</keyword>